<dbReference type="HOGENOM" id="CLU_155761_0_2_9"/>
<dbReference type="SUPFAM" id="SSF143011">
    <property type="entry name" value="RelE-like"/>
    <property type="match status" value="1"/>
</dbReference>
<dbReference type="AlphaFoldDB" id="G5IIM1"/>
<name>G5IIM1_9FIRM</name>
<evidence type="ECO:0000313" key="3">
    <source>
        <dbReference type="Proteomes" id="UP000005384"/>
    </source>
</evidence>
<dbReference type="Gene3D" id="3.30.2310.20">
    <property type="entry name" value="RelE-like"/>
    <property type="match status" value="1"/>
</dbReference>
<gene>
    <name evidence="2" type="ORF">HMPREF9473_03349</name>
</gene>
<protein>
    <submittedName>
        <fullName evidence="2">Uncharacterized protein</fullName>
    </submittedName>
</protein>
<proteinExistence type="predicted"/>
<dbReference type="Pfam" id="PF05016">
    <property type="entry name" value="ParE_toxin"/>
    <property type="match status" value="1"/>
</dbReference>
<dbReference type="RefSeq" id="WP_006781329.1">
    <property type="nucleotide sequence ID" value="NZ_CP040506.1"/>
</dbReference>
<dbReference type="EMBL" id="ADLN01000092">
    <property type="protein sequence ID" value="EHI58656.1"/>
    <property type="molecule type" value="Genomic_DNA"/>
</dbReference>
<dbReference type="OrthoDB" id="362883at2"/>
<accession>G5IIM1</accession>
<dbReference type="Proteomes" id="UP000005384">
    <property type="component" value="Unassembled WGS sequence"/>
</dbReference>
<keyword evidence="1" id="KW-1277">Toxin-antitoxin system</keyword>
<comment type="caution">
    <text evidence="2">The sequence shown here is derived from an EMBL/GenBank/DDBJ whole genome shotgun (WGS) entry which is preliminary data.</text>
</comment>
<dbReference type="InterPro" id="IPR035093">
    <property type="entry name" value="RelE/ParE_toxin_dom_sf"/>
</dbReference>
<sequence>MGWKVRITEEARKDYKRLDGAIRKQVLAGIYKVSQAPLPSPHGYGKPLGNKGGNNLTGFFKIKYRGVGIRVVYTLSIDEMVMNIVVISERDDSYCYNLASALYKKYGKELFTDIFEGFDSGEQNGEQ</sequence>
<evidence type="ECO:0000313" key="2">
    <source>
        <dbReference type="EMBL" id="EHI58656.1"/>
    </source>
</evidence>
<dbReference type="InterPro" id="IPR007712">
    <property type="entry name" value="RelE/ParE_toxin"/>
</dbReference>
<keyword evidence="3" id="KW-1185">Reference proteome</keyword>
<organism evidence="2 3">
    <name type="scientific">Hungatella hathewayi WAL-18680</name>
    <dbReference type="NCBI Taxonomy" id="742737"/>
    <lineage>
        <taxon>Bacteria</taxon>
        <taxon>Bacillati</taxon>
        <taxon>Bacillota</taxon>
        <taxon>Clostridia</taxon>
        <taxon>Lachnospirales</taxon>
        <taxon>Lachnospiraceae</taxon>
        <taxon>Hungatella</taxon>
    </lineage>
</organism>
<dbReference type="PATRIC" id="fig|742737.3.peg.3328"/>
<evidence type="ECO:0000256" key="1">
    <source>
        <dbReference type="ARBA" id="ARBA00022649"/>
    </source>
</evidence>
<reference evidence="2 3" key="1">
    <citation type="submission" date="2011-08" db="EMBL/GenBank/DDBJ databases">
        <title>The Genome Sequence of Clostridium hathewayi WAL-18680.</title>
        <authorList>
            <consortium name="The Broad Institute Genome Sequencing Platform"/>
            <person name="Earl A."/>
            <person name="Ward D."/>
            <person name="Feldgarden M."/>
            <person name="Gevers D."/>
            <person name="Finegold S.M."/>
            <person name="Summanen P.H."/>
            <person name="Molitoris D.R."/>
            <person name="Song M."/>
            <person name="Daigneault M."/>
            <person name="Allen-Vercoe E."/>
            <person name="Young S.K."/>
            <person name="Zeng Q."/>
            <person name="Gargeya S."/>
            <person name="Fitzgerald M."/>
            <person name="Haas B."/>
            <person name="Abouelleil A."/>
            <person name="Alvarado L."/>
            <person name="Arachchi H.M."/>
            <person name="Berlin A."/>
            <person name="Brown A."/>
            <person name="Chapman S.B."/>
            <person name="Chen Z."/>
            <person name="Dunbar C."/>
            <person name="Freedman E."/>
            <person name="Gearin G."/>
            <person name="Gellesch M."/>
            <person name="Goldberg J."/>
            <person name="Griggs A."/>
            <person name="Gujja S."/>
            <person name="Heiman D."/>
            <person name="Howarth C."/>
            <person name="Larson L."/>
            <person name="Lui A."/>
            <person name="MacDonald P.J.P."/>
            <person name="Montmayeur A."/>
            <person name="Murphy C."/>
            <person name="Neiman D."/>
            <person name="Pearson M."/>
            <person name="Priest M."/>
            <person name="Roberts A."/>
            <person name="Saif S."/>
            <person name="Shea T."/>
            <person name="Shenoy N."/>
            <person name="Sisk P."/>
            <person name="Stolte C."/>
            <person name="Sykes S."/>
            <person name="Wortman J."/>
            <person name="Nusbaum C."/>
            <person name="Birren B."/>
        </authorList>
    </citation>
    <scope>NUCLEOTIDE SEQUENCE [LARGE SCALE GENOMIC DNA]</scope>
    <source>
        <strain evidence="2 3">WAL-18680</strain>
    </source>
</reference>